<keyword evidence="2" id="KW-1185">Reference proteome</keyword>
<proteinExistence type="predicted"/>
<evidence type="ECO:0000313" key="1">
    <source>
        <dbReference type="EMBL" id="KAL1397549.1"/>
    </source>
</evidence>
<organism evidence="1 2">
    <name type="scientific">Culex pipiens pipiens</name>
    <name type="common">Northern house mosquito</name>
    <dbReference type="NCBI Taxonomy" id="38569"/>
    <lineage>
        <taxon>Eukaryota</taxon>
        <taxon>Metazoa</taxon>
        <taxon>Ecdysozoa</taxon>
        <taxon>Arthropoda</taxon>
        <taxon>Hexapoda</taxon>
        <taxon>Insecta</taxon>
        <taxon>Pterygota</taxon>
        <taxon>Neoptera</taxon>
        <taxon>Endopterygota</taxon>
        <taxon>Diptera</taxon>
        <taxon>Nematocera</taxon>
        <taxon>Culicoidea</taxon>
        <taxon>Culicidae</taxon>
        <taxon>Culicinae</taxon>
        <taxon>Culicini</taxon>
        <taxon>Culex</taxon>
        <taxon>Culex</taxon>
    </lineage>
</organism>
<name>A0ABD1DDM3_CULPP</name>
<dbReference type="Proteomes" id="UP001562425">
    <property type="component" value="Unassembled WGS sequence"/>
</dbReference>
<accession>A0ABD1DDM3</accession>
<comment type="caution">
    <text evidence="1">The sequence shown here is derived from an EMBL/GenBank/DDBJ whole genome shotgun (WGS) entry which is preliminary data.</text>
</comment>
<sequence>MGLLRLTVYVPVRIQKDIVTAQAEARTTKVRLEPNKGLTIDEIKTRSPQTSNQRLTRKTRQNTLLGTKESVFLHRWNLLKILITNPAVTQPRRHHAHAGPRWNKDWTFMGFGRLITGRSPNAFVCTRAIGRFACNCGQQVREQMEVQIGSDEIGV</sequence>
<reference evidence="1 2" key="1">
    <citation type="submission" date="2024-05" db="EMBL/GenBank/DDBJ databases">
        <title>Culex pipiens pipiens assembly and annotation.</title>
        <authorList>
            <person name="Alout H."/>
            <person name="Durand T."/>
        </authorList>
    </citation>
    <scope>NUCLEOTIDE SEQUENCE [LARGE SCALE GENOMIC DNA]</scope>
    <source>
        <strain evidence="1">HA-2024</strain>
        <tissue evidence="1">Whole body</tissue>
    </source>
</reference>
<gene>
    <name evidence="1" type="ORF">pipiens_009676</name>
</gene>
<dbReference type="EMBL" id="JBEHCU010006253">
    <property type="protein sequence ID" value="KAL1397549.1"/>
    <property type="molecule type" value="Genomic_DNA"/>
</dbReference>
<protein>
    <submittedName>
        <fullName evidence="1">Uncharacterized protein</fullName>
    </submittedName>
</protein>
<dbReference type="AlphaFoldDB" id="A0ABD1DDM3"/>
<evidence type="ECO:0000313" key="2">
    <source>
        <dbReference type="Proteomes" id="UP001562425"/>
    </source>
</evidence>